<protein>
    <submittedName>
        <fullName evidence="2">Uncharacterized protein</fullName>
    </submittedName>
</protein>
<dbReference type="OrthoDB" id="9999796at2"/>
<feature type="transmembrane region" description="Helical" evidence="1">
    <location>
        <begin position="6"/>
        <end position="25"/>
    </location>
</feature>
<dbReference type="RefSeq" id="WP_010757381.1">
    <property type="nucleotide sequence ID" value="NZ_ASWD01000001.1"/>
</dbReference>
<evidence type="ECO:0000256" key="1">
    <source>
        <dbReference type="SAM" id="Phobius"/>
    </source>
</evidence>
<evidence type="ECO:0000313" key="3">
    <source>
        <dbReference type="Proteomes" id="UP000013782"/>
    </source>
</evidence>
<proteinExistence type="predicted"/>
<evidence type="ECO:0000313" key="2">
    <source>
        <dbReference type="EMBL" id="EOH93695.1"/>
    </source>
</evidence>
<comment type="caution">
    <text evidence="2">The sequence shown here is derived from an EMBL/GenBank/DDBJ whole genome shotgun (WGS) entry which is preliminary data.</text>
</comment>
<dbReference type="HOGENOM" id="CLU_2422388_0_0_9"/>
<keyword evidence="1" id="KW-1133">Transmembrane helix</keyword>
<dbReference type="AlphaFoldDB" id="R2SDU0"/>
<dbReference type="Proteomes" id="UP000013782">
    <property type="component" value="Unassembled WGS sequence"/>
</dbReference>
<name>R2SDU0_9ENTE</name>
<dbReference type="EMBL" id="AJAQ01000016">
    <property type="protein sequence ID" value="EOH93695.1"/>
    <property type="molecule type" value="Genomic_DNA"/>
</dbReference>
<keyword evidence="1" id="KW-0812">Transmembrane</keyword>
<sequence length="91" mass="11180">MSENIAFTIAMIVLSFLLTMALKSIHDYFKYRVLKKKETKTQNIQRRQPQYTDDEIRTAQYLEQKAELDKRYYVFRQLMHHHATKYHDRRP</sequence>
<accession>R2SDU0</accession>
<reference evidence="2 3" key="1">
    <citation type="submission" date="2013-02" db="EMBL/GenBank/DDBJ databases">
        <title>The Genome Sequence of Enterococcus pallens BAA-351.</title>
        <authorList>
            <consortium name="The Broad Institute Genome Sequencing Platform"/>
            <consortium name="The Broad Institute Genome Sequencing Center for Infectious Disease"/>
            <person name="Earl A.M."/>
            <person name="Gilmore M.S."/>
            <person name="Lebreton F."/>
            <person name="Walker B."/>
            <person name="Young S.K."/>
            <person name="Zeng Q."/>
            <person name="Gargeya S."/>
            <person name="Fitzgerald M."/>
            <person name="Haas B."/>
            <person name="Abouelleil A."/>
            <person name="Alvarado L."/>
            <person name="Arachchi H.M."/>
            <person name="Berlin A.M."/>
            <person name="Chapman S.B."/>
            <person name="Dewar J."/>
            <person name="Goldberg J."/>
            <person name="Griggs A."/>
            <person name="Gujja S."/>
            <person name="Hansen M."/>
            <person name="Howarth C."/>
            <person name="Imamovic A."/>
            <person name="Larimer J."/>
            <person name="McCowan C."/>
            <person name="Murphy C."/>
            <person name="Neiman D."/>
            <person name="Pearson M."/>
            <person name="Priest M."/>
            <person name="Roberts A."/>
            <person name="Saif S."/>
            <person name="Shea T."/>
            <person name="Sisk P."/>
            <person name="Sykes S."/>
            <person name="Wortman J."/>
            <person name="Nusbaum C."/>
            <person name="Birren B."/>
        </authorList>
    </citation>
    <scope>NUCLEOTIDE SEQUENCE [LARGE SCALE GENOMIC DNA]</scope>
    <source>
        <strain evidence="2 3">ATCC BAA-351</strain>
    </source>
</reference>
<organism evidence="2 3">
    <name type="scientific">Enterococcus pallens ATCC BAA-351</name>
    <dbReference type="NCBI Taxonomy" id="1158607"/>
    <lineage>
        <taxon>Bacteria</taxon>
        <taxon>Bacillati</taxon>
        <taxon>Bacillota</taxon>
        <taxon>Bacilli</taxon>
        <taxon>Lactobacillales</taxon>
        <taxon>Enterococcaceae</taxon>
        <taxon>Enterococcus</taxon>
    </lineage>
</organism>
<keyword evidence="3" id="KW-1185">Reference proteome</keyword>
<keyword evidence="1" id="KW-0472">Membrane</keyword>
<gene>
    <name evidence="2" type="ORF">UAU_02391</name>
</gene>